<dbReference type="PRINTS" id="PR00455">
    <property type="entry name" value="HTHTETR"/>
</dbReference>
<feature type="DNA-binding region" description="H-T-H motif" evidence="4">
    <location>
        <begin position="62"/>
        <end position="81"/>
    </location>
</feature>
<protein>
    <submittedName>
        <fullName evidence="6">Bacterial regulatory proteins, tetR family</fullName>
    </submittedName>
</protein>
<dbReference type="PROSITE" id="PS50977">
    <property type="entry name" value="HTH_TETR_2"/>
    <property type="match status" value="1"/>
</dbReference>
<evidence type="ECO:0000313" key="7">
    <source>
        <dbReference type="Proteomes" id="UP000193077"/>
    </source>
</evidence>
<dbReference type="Gene3D" id="1.10.357.10">
    <property type="entry name" value="Tetracycline Repressor, domain 2"/>
    <property type="match status" value="1"/>
</dbReference>
<evidence type="ECO:0000256" key="1">
    <source>
        <dbReference type="ARBA" id="ARBA00023015"/>
    </source>
</evidence>
<dbReference type="InterPro" id="IPR050109">
    <property type="entry name" value="HTH-type_TetR-like_transc_reg"/>
</dbReference>
<evidence type="ECO:0000256" key="4">
    <source>
        <dbReference type="PROSITE-ProRule" id="PRU00335"/>
    </source>
</evidence>
<dbReference type="OrthoDB" id="8478851at2"/>
<dbReference type="RefSeq" id="WP_085797891.1">
    <property type="nucleotide sequence ID" value="NZ_FWFO01000006.1"/>
</dbReference>
<keyword evidence="1" id="KW-0805">Transcription regulation</keyword>
<evidence type="ECO:0000313" key="6">
    <source>
        <dbReference type="EMBL" id="SLN71554.1"/>
    </source>
</evidence>
<evidence type="ECO:0000256" key="3">
    <source>
        <dbReference type="ARBA" id="ARBA00023163"/>
    </source>
</evidence>
<accession>A0A1Y5TVY9</accession>
<dbReference type="GO" id="GO:0000976">
    <property type="term" value="F:transcription cis-regulatory region binding"/>
    <property type="evidence" value="ECO:0007669"/>
    <property type="project" value="TreeGrafter"/>
</dbReference>
<keyword evidence="7" id="KW-1185">Reference proteome</keyword>
<reference evidence="6 7" key="1">
    <citation type="submission" date="2017-03" db="EMBL/GenBank/DDBJ databases">
        <authorList>
            <person name="Afonso C.L."/>
            <person name="Miller P.J."/>
            <person name="Scott M.A."/>
            <person name="Spackman E."/>
            <person name="Goraichik I."/>
            <person name="Dimitrov K.M."/>
            <person name="Suarez D.L."/>
            <person name="Swayne D.E."/>
        </authorList>
    </citation>
    <scope>NUCLEOTIDE SEQUENCE [LARGE SCALE GENOMIC DNA]</scope>
    <source>
        <strain evidence="6 7">CECT 7639</strain>
    </source>
</reference>
<dbReference type="AlphaFoldDB" id="A0A1Y5TVY9"/>
<proteinExistence type="predicted"/>
<dbReference type="SUPFAM" id="SSF46689">
    <property type="entry name" value="Homeodomain-like"/>
    <property type="match status" value="1"/>
</dbReference>
<keyword evidence="2 4" id="KW-0238">DNA-binding</keyword>
<gene>
    <name evidence="6" type="ORF">TRL7639_04250</name>
</gene>
<dbReference type="InterPro" id="IPR009057">
    <property type="entry name" value="Homeodomain-like_sf"/>
</dbReference>
<dbReference type="PANTHER" id="PTHR30055">
    <property type="entry name" value="HTH-TYPE TRANSCRIPTIONAL REGULATOR RUTR"/>
    <property type="match status" value="1"/>
</dbReference>
<dbReference type="GO" id="GO:0003700">
    <property type="term" value="F:DNA-binding transcription factor activity"/>
    <property type="evidence" value="ECO:0007669"/>
    <property type="project" value="TreeGrafter"/>
</dbReference>
<dbReference type="InterPro" id="IPR001647">
    <property type="entry name" value="HTH_TetR"/>
</dbReference>
<dbReference type="Proteomes" id="UP000193077">
    <property type="component" value="Unassembled WGS sequence"/>
</dbReference>
<sequence>MQMEVTPRQKAKILEPEGFSVADVLEERARKMEKRRKRVRTRAALLAVAAREIEQVGYDSLTMDHLANAAGMVRGTLYLYYHSRADIVKAVLRKYWALMRIHRPRGGGLSLKESIHRANTYSVLLAAKNPRLLEAREILLREDPEVAARMATVNRLWSERIISDLTRRGLMPHVNEGYSFLRLKTRAVINMSDTLLSDVHRLSGWDDKEGPIDLDLVIQVMDDLWYRSLYLVASNEN</sequence>
<feature type="domain" description="HTH tetR-type" evidence="5">
    <location>
        <begin position="39"/>
        <end position="99"/>
    </location>
</feature>
<dbReference type="EMBL" id="FWFO01000006">
    <property type="protein sequence ID" value="SLN71554.1"/>
    <property type="molecule type" value="Genomic_DNA"/>
</dbReference>
<organism evidence="6 7">
    <name type="scientific">Falsiruegeria litorea R37</name>
    <dbReference type="NCBI Taxonomy" id="1200284"/>
    <lineage>
        <taxon>Bacteria</taxon>
        <taxon>Pseudomonadati</taxon>
        <taxon>Pseudomonadota</taxon>
        <taxon>Alphaproteobacteria</taxon>
        <taxon>Rhodobacterales</taxon>
        <taxon>Roseobacteraceae</taxon>
        <taxon>Falsiruegeria</taxon>
    </lineage>
</organism>
<evidence type="ECO:0000259" key="5">
    <source>
        <dbReference type="PROSITE" id="PS50977"/>
    </source>
</evidence>
<dbReference type="Pfam" id="PF00440">
    <property type="entry name" value="TetR_N"/>
    <property type="match status" value="1"/>
</dbReference>
<evidence type="ECO:0000256" key="2">
    <source>
        <dbReference type="ARBA" id="ARBA00023125"/>
    </source>
</evidence>
<dbReference type="PANTHER" id="PTHR30055:SF234">
    <property type="entry name" value="HTH-TYPE TRANSCRIPTIONAL REGULATOR BETI"/>
    <property type="match status" value="1"/>
</dbReference>
<name>A0A1Y5TVY9_9RHOB</name>
<keyword evidence="3" id="KW-0804">Transcription</keyword>